<dbReference type="SUPFAM" id="SSF53795">
    <property type="entry name" value="PEP carboxykinase-like"/>
    <property type="match status" value="1"/>
</dbReference>
<dbReference type="Gene3D" id="3.40.50.300">
    <property type="entry name" value="P-loop containing nucleotide triphosphate hydrolases"/>
    <property type="match status" value="1"/>
</dbReference>
<evidence type="ECO:0008006" key="3">
    <source>
        <dbReference type="Google" id="ProtNLM"/>
    </source>
</evidence>
<proteinExistence type="predicted"/>
<dbReference type="InterPro" id="IPR027417">
    <property type="entry name" value="P-loop_NTPase"/>
</dbReference>
<accession>A0ABV6Z0L6</accession>
<evidence type="ECO:0000313" key="2">
    <source>
        <dbReference type="Proteomes" id="UP001594351"/>
    </source>
</evidence>
<name>A0ABV6Z0L6_UNCC1</name>
<dbReference type="Proteomes" id="UP001594351">
    <property type="component" value="Unassembled WGS sequence"/>
</dbReference>
<keyword evidence="2" id="KW-1185">Reference proteome</keyword>
<reference evidence="1 2" key="1">
    <citation type="submission" date="2024-09" db="EMBL/GenBank/DDBJ databases">
        <title>Laminarin stimulates single cell rates of sulfate reduction while oxygen inhibits transcriptomic activity in coastal marine sediment.</title>
        <authorList>
            <person name="Lindsay M."/>
            <person name="Orcutt B."/>
            <person name="Emerson D."/>
            <person name="Stepanauskas R."/>
            <person name="D'Angelo T."/>
        </authorList>
    </citation>
    <scope>NUCLEOTIDE SEQUENCE [LARGE SCALE GENOMIC DNA]</scope>
    <source>
        <strain evidence="1">SAG AM-311-K15</strain>
    </source>
</reference>
<dbReference type="EMBL" id="JBHPBY010000251">
    <property type="protein sequence ID" value="MFC1851993.1"/>
    <property type="molecule type" value="Genomic_DNA"/>
</dbReference>
<organism evidence="1 2">
    <name type="scientific">candidate division CSSED10-310 bacterium</name>
    <dbReference type="NCBI Taxonomy" id="2855610"/>
    <lineage>
        <taxon>Bacteria</taxon>
        <taxon>Bacteria division CSSED10-310</taxon>
    </lineage>
</organism>
<evidence type="ECO:0000313" key="1">
    <source>
        <dbReference type="EMBL" id="MFC1851993.1"/>
    </source>
</evidence>
<gene>
    <name evidence="1" type="ORF">ACFL27_17510</name>
</gene>
<sequence length="334" mass="38123">MKTFPVIDESDPNTMKFEIADISVSVRSETPTVLTILSDFVKPFLVREPASRPSVNITINIGDSLPGKREFTTAFTLESWTDDGLEVWSADHNWIIYEPGISYFIKDEAGIRGIITTKTLQSPAYIAHRTFWFLLTKVLWEHSVYIIHAALVEKNGSRFLISGKSGSGKSTVALALGLTGYTVYADDACFFWQPEREVHFIPFARDIFIYPETVKLFPPQWQDLLTPASYDEDKNKMKICLPDQQKIDKPLLRPEFCLFPEITGRGEHQLKVLPKKDAVPRLLHQSMLFGHRVILSRQFYIITAMVQKMKFFHLSVGQHPILLHEILAGIDHES</sequence>
<comment type="caution">
    <text evidence="1">The sequence shown here is derived from an EMBL/GenBank/DDBJ whole genome shotgun (WGS) entry which is preliminary data.</text>
</comment>
<protein>
    <recommendedName>
        <fullName evidence="3">HPr kinase/phosphorylase C-terminal domain-containing protein</fullName>
    </recommendedName>
</protein>